<evidence type="ECO:0000256" key="6">
    <source>
        <dbReference type="ARBA" id="ARBA00020337"/>
    </source>
</evidence>
<feature type="domain" description="Glucosamine/galactosamine-6-phosphate isomerase" evidence="8">
    <location>
        <begin position="17"/>
        <end position="238"/>
    </location>
</feature>
<dbReference type="CDD" id="cd01400">
    <property type="entry name" value="6PGL"/>
    <property type="match status" value="1"/>
</dbReference>
<keyword evidence="10" id="KW-1185">Reference proteome</keyword>
<dbReference type="InterPro" id="IPR005900">
    <property type="entry name" value="6-phosphogluconolactonase_DevB"/>
</dbReference>
<dbReference type="AlphaFoldDB" id="A0A930VE07"/>
<proteinExistence type="inferred from homology"/>
<comment type="similarity">
    <text evidence="4 7">Belongs to the glucosamine/galactosamine-6-phosphate isomerase family. 6-phosphogluconolactonase subfamily.</text>
</comment>
<comment type="function">
    <text evidence="2 7">Hydrolysis of 6-phosphogluconolactone to 6-phosphogluconate.</text>
</comment>
<dbReference type="GO" id="GO:0005975">
    <property type="term" value="P:carbohydrate metabolic process"/>
    <property type="evidence" value="ECO:0007669"/>
    <property type="project" value="UniProtKB-UniRule"/>
</dbReference>
<dbReference type="Gene3D" id="3.40.50.1360">
    <property type="match status" value="1"/>
</dbReference>
<evidence type="ECO:0000313" key="10">
    <source>
        <dbReference type="Proteomes" id="UP000640489"/>
    </source>
</evidence>
<evidence type="ECO:0000259" key="8">
    <source>
        <dbReference type="Pfam" id="PF01182"/>
    </source>
</evidence>
<dbReference type="InterPro" id="IPR039104">
    <property type="entry name" value="6PGL"/>
</dbReference>
<dbReference type="Pfam" id="PF01182">
    <property type="entry name" value="Glucosamine_iso"/>
    <property type="match status" value="1"/>
</dbReference>
<dbReference type="InterPro" id="IPR006148">
    <property type="entry name" value="Glc/Gal-6P_isomerase"/>
</dbReference>
<dbReference type="InterPro" id="IPR037171">
    <property type="entry name" value="NagB/RpiA_transferase-like"/>
</dbReference>
<evidence type="ECO:0000256" key="4">
    <source>
        <dbReference type="ARBA" id="ARBA00010662"/>
    </source>
</evidence>
<gene>
    <name evidence="7 9" type="primary">pgl</name>
    <name evidence="9" type="ORF">ISU07_16720</name>
</gene>
<comment type="catalytic activity">
    <reaction evidence="1 7">
        <text>6-phospho-D-glucono-1,5-lactone + H2O = 6-phospho-D-gluconate + H(+)</text>
        <dbReference type="Rhea" id="RHEA:12556"/>
        <dbReference type="ChEBI" id="CHEBI:15377"/>
        <dbReference type="ChEBI" id="CHEBI:15378"/>
        <dbReference type="ChEBI" id="CHEBI:57955"/>
        <dbReference type="ChEBI" id="CHEBI:58759"/>
        <dbReference type="EC" id="3.1.1.31"/>
    </reaction>
</comment>
<keyword evidence="7 9" id="KW-0378">Hydrolase</keyword>
<dbReference type="Proteomes" id="UP000640489">
    <property type="component" value="Unassembled WGS sequence"/>
</dbReference>
<dbReference type="GO" id="GO:0017057">
    <property type="term" value="F:6-phosphogluconolactonase activity"/>
    <property type="evidence" value="ECO:0007669"/>
    <property type="project" value="UniProtKB-UniRule"/>
</dbReference>
<evidence type="ECO:0000256" key="3">
    <source>
        <dbReference type="ARBA" id="ARBA00004961"/>
    </source>
</evidence>
<dbReference type="NCBIfam" id="TIGR01198">
    <property type="entry name" value="pgl"/>
    <property type="match status" value="1"/>
</dbReference>
<dbReference type="PANTHER" id="PTHR11054">
    <property type="entry name" value="6-PHOSPHOGLUCONOLACTONASE"/>
    <property type="match status" value="1"/>
</dbReference>
<evidence type="ECO:0000256" key="7">
    <source>
        <dbReference type="RuleBase" id="RU365095"/>
    </source>
</evidence>
<comment type="pathway">
    <text evidence="3 7">Carbohydrate degradation; pentose phosphate pathway; D-ribulose 5-phosphate from D-glucose 6-phosphate (oxidative stage): step 2/3.</text>
</comment>
<dbReference type="GO" id="GO:0006098">
    <property type="term" value="P:pentose-phosphate shunt"/>
    <property type="evidence" value="ECO:0007669"/>
    <property type="project" value="InterPro"/>
</dbReference>
<organism evidence="9 10">
    <name type="scientific">Nocardioides islandensis</name>
    <dbReference type="NCBI Taxonomy" id="433663"/>
    <lineage>
        <taxon>Bacteria</taxon>
        <taxon>Bacillati</taxon>
        <taxon>Actinomycetota</taxon>
        <taxon>Actinomycetes</taxon>
        <taxon>Propionibacteriales</taxon>
        <taxon>Nocardioidaceae</taxon>
        <taxon>Nocardioides</taxon>
    </lineage>
</organism>
<dbReference type="PANTHER" id="PTHR11054:SF0">
    <property type="entry name" value="6-PHOSPHOGLUCONOLACTONASE"/>
    <property type="match status" value="1"/>
</dbReference>
<dbReference type="EC" id="3.1.1.31" evidence="5 7"/>
<dbReference type="RefSeq" id="WP_194707966.1">
    <property type="nucleotide sequence ID" value="NZ_JADKPN010000011.1"/>
</dbReference>
<evidence type="ECO:0000313" key="9">
    <source>
        <dbReference type="EMBL" id="MBF4764778.1"/>
    </source>
</evidence>
<evidence type="ECO:0000256" key="2">
    <source>
        <dbReference type="ARBA" id="ARBA00002681"/>
    </source>
</evidence>
<accession>A0A930VE07</accession>
<evidence type="ECO:0000256" key="1">
    <source>
        <dbReference type="ARBA" id="ARBA00000832"/>
    </source>
</evidence>
<name>A0A930VE07_9ACTN</name>
<reference evidence="9" key="1">
    <citation type="submission" date="2020-11" db="EMBL/GenBank/DDBJ databases">
        <title>Nocardioides sp. nov., isolated from Soil of Cynanchum wilfordii Hemsley rhizosphere.</title>
        <authorList>
            <person name="Lee J.-S."/>
            <person name="Suh M.K."/>
            <person name="Kim J.-S."/>
        </authorList>
    </citation>
    <scope>NUCLEOTIDE SEQUENCE</scope>
    <source>
        <strain evidence="9">KCTC 19275</strain>
    </source>
</reference>
<evidence type="ECO:0000256" key="5">
    <source>
        <dbReference type="ARBA" id="ARBA00013198"/>
    </source>
</evidence>
<comment type="caution">
    <text evidence="9">The sequence shown here is derived from an EMBL/GenBank/DDBJ whole genome shotgun (WGS) entry which is preliminary data.</text>
</comment>
<dbReference type="SUPFAM" id="SSF100950">
    <property type="entry name" value="NagB/RpiA/CoA transferase-like"/>
    <property type="match status" value="1"/>
</dbReference>
<dbReference type="EMBL" id="JADKPN010000011">
    <property type="protein sequence ID" value="MBF4764778.1"/>
    <property type="molecule type" value="Genomic_DNA"/>
</dbReference>
<sequence>MTGSTERPAPRVEVHVDAADLATSVAGELIARLEDAQARGEEPQIGLTGGSIAEHVHRELGRMGPSSEVDWGRVVLWWGDERFVAADSPDRNVGQAMAAFDGRLAFDPAKVHAIASSDDAGSVDEAAAAYSALLRAEGAGFFEVLMLGVGPDGHVASLFPGSSQLDATDAIAVGVTDSPKPPPERVTLTYEAMDHCRAVWFLVSGEEKADAVARALAEGTDKHDIPAVGVSGEAETIWFLDRASASAL</sequence>
<protein>
    <recommendedName>
        <fullName evidence="6 7">6-phosphogluconolactonase</fullName>
        <shortName evidence="7">6PGL</shortName>
        <ecNumber evidence="5 7">3.1.1.31</ecNumber>
    </recommendedName>
</protein>